<evidence type="ECO:0000256" key="8">
    <source>
        <dbReference type="ARBA" id="ARBA00023224"/>
    </source>
</evidence>
<dbReference type="AlphaFoldDB" id="A0A889XLB1"/>
<name>A0A889XLB1_9NEOP</name>
<evidence type="ECO:0000256" key="3">
    <source>
        <dbReference type="ARBA" id="ARBA00022692"/>
    </source>
</evidence>
<feature type="transmembrane region" description="Helical" evidence="9">
    <location>
        <begin position="256"/>
        <end position="274"/>
    </location>
</feature>
<dbReference type="PANTHER" id="PTHR21137">
    <property type="entry name" value="ODORANT RECEPTOR"/>
    <property type="match status" value="1"/>
</dbReference>
<dbReference type="GO" id="GO:0004984">
    <property type="term" value="F:olfactory receptor activity"/>
    <property type="evidence" value="ECO:0007669"/>
    <property type="project" value="InterPro"/>
</dbReference>
<evidence type="ECO:0000256" key="5">
    <source>
        <dbReference type="ARBA" id="ARBA00022989"/>
    </source>
</evidence>
<feature type="transmembrane region" description="Helical" evidence="9">
    <location>
        <begin position="124"/>
        <end position="151"/>
    </location>
</feature>
<dbReference type="InterPro" id="IPR004117">
    <property type="entry name" value="7tm6_olfct_rcpt"/>
</dbReference>
<keyword evidence="8 9" id="KW-0807">Transducer</keyword>
<proteinExistence type="evidence at transcript level"/>
<keyword evidence="7 9" id="KW-0675">Receptor</keyword>
<dbReference type="PANTHER" id="PTHR21137:SF44">
    <property type="entry name" value="ODORANT RECEPTOR 13A-RELATED"/>
    <property type="match status" value="1"/>
</dbReference>
<evidence type="ECO:0000256" key="9">
    <source>
        <dbReference type="RuleBase" id="RU351113"/>
    </source>
</evidence>
<dbReference type="GO" id="GO:0005549">
    <property type="term" value="F:odorant binding"/>
    <property type="evidence" value="ECO:0007669"/>
    <property type="project" value="InterPro"/>
</dbReference>
<protein>
    <recommendedName>
        <fullName evidence="9">Odorant receptor</fullName>
    </recommendedName>
</protein>
<evidence type="ECO:0000256" key="1">
    <source>
        <dbReference type="ARBA" id="ARBA00004141"/>
    </source>
</evidence>
<evidence type="ECO:0000256" key="2">
    <source>
        <dbReference type="ARBA" id="ARBA00022606"/>
    </source>
</evidence>
<keyword evidence="6 9" id="KW-0472">Membrane</keyword>
<evidence type="ECO:0000256" key="4">
    <source>
        <dbReference type="ARBA" id="ARBA00022725"/>
    </source>
</evidence>
<sequence>MDMPHYDDIFKQLKLNFWLIGIPWGNVGLTIRFFICLLSLSLIVIEEAAFLVSKVNTVNMLELTQLAPCTGVGVLSVVKVIAISMKRRKIFELSENLSRLYSAMKFESETGPVIRSQMVSLKKLVRYFFILNAMLISVYNFSTPVMILYNYLRNGEASFILPYQVLLPFEINSWTIWGLVYTHSIISGFICVLYFSTIDVLYSVLTTHICINFTHISHQLKHMNKSNPALRDIVKNHQYILKLSEDLEDIFTAPNLFNVLVGSVMICALGFNLAMGDLKQIPGCILFLASVLLQILMMSVFGENIITESRKVGDAAYTCEWYEMEEKIKKDILTVMIRSKRPAKLTAYKFSTISYGSFCTILSTSWSYFTILRTVYTPSETS</sequence>
<reference evidence="10" key="1">
    <citation type="journal article" name="PLoS ONE">
        <title>Identification of chemosensory genes from the antennal transcriptome of Semiothisa cinerearia.</title>
        <authorList>
            <person name="Liu P."/>
            <person name="Zhang X."/>
            <person name="Meng R."/>
            <person name="Liu C."/>
            <person name="Li M."/>
            <person name="Zhang T."/>
        </authorList>
    </citation>
    <scope>NUCLEOTIDE SEQUENCE</scope>
</reference>
<evidence type="ECO:0000256" key="7">
    <source>
        <dbReference type="ARBA" id="ARBA00023170"/>
    </source>
</evidence>
<evidence type="ECO:0000313" key="10">
    <source>
        <dbReference type="EMBL" id="QRF70988.1"/>
    </source>
</evidence>
<dbReference type="Pfam" id="PF02949">
    <property type="entry name" value="7tm_6"/>
    <property type="match status" value="1"/>
</dbReference>
<comment type="similarity">
    <text evidence="9">Belongs to the insect chemoreceptor superfamily. Heteromeric odorant receptor channel (TC 1.A.69) family.</text>
</comment>
<keyword evidence="2 9" id="KW-0716">Sensory transduction</keyword>
<feature type="transmembrane region" description="Helical" evidence="9">
    <location>
        <begin position="280"/>
        <end position="301"/>
    </location>
</feature>
<keyword evidence="4 9" id="KW-0552">Olfaction</keyword>
<gene>
    <name evidence="10" type="primary">OR25</name>
</gene>
<feature type="transmembrane region" description="Helical" evidence="9">
    <location>
        <begin position="346"/>
        <end position="369"/>
    </location>
</feature>
<evidence type="ECO:0000256" key="6">
    <source>
        <dbReference type="ARBA" id="ARBA00023136"/>
    </source>
</evidence>
<dbReference type="GO" id="GO:0005886">
    <property type="term" value="C:plasma membrane"/>
    <property type="evidence" value="ECO:0007669"/>
    <property type="project" value="UniProtKB-SubCell"/>
</dbReference>
<keyword evidence="5 9" id="KW-1133">Transmembrane helix</keyword>
<accession>A0A889XLB1</accession>
<organism evidence="10">
    <name type="scientific">Semiothisa cinerearia</name>
    <dbReference type="NCBI Taxonomy" id="2249628"/>
    <lineage>
        <taxon>Eukaryota</taxon>
        <taxon>Metazoa</taxon>
        <taxon>Ecdysozoa</taxon>
        <taxon>Arthropoda</taxon>
        <taxon>Hexapoda</taxon>
        <taxon>Insecta</taxon>
        <taxon>Pterygota</taxon>
        <taxon>Neoptera</taxon>
        <taxon>Endopterygota</taxon>
        <taxon>Lepidoptera</taxon>
        <taxon>Glossata</taxon>
        <taxon>Ditrysia</taxon>
        <taxon>Geometroidea</taxon>
        <taxon>Geometridae</taxon>
        <taxon>Ennominae</taxon>
        <taxon>Semiothisa</taxon>
    </lineage>
</organism>
<comment type="subcellular location">
    <subcellularLocation>
        <location evidence="9">Cell membrane</location>
        <topology evidence="9">Multi-pass membrane protein</topology>
    </subcellularLocation>
    <subcellularLocation>
        <location evidence="1">Membrane</location>
        <topology evidence="1">Multi-pass membrane protein</topology>
    </subcellularLocation>
</comment>
<dbReference type="EMBL" id="MT380398">
    <property type="protein sequence ID" value="QRF70988.1"/>
    <property type="molecule type" value="mRNA"/>
</dbReference>
<feature type="transmembrane region" description="Helical" evidence="9">
    <location>
        <begin position="21"/>
        <end position="45"/>
    </location>
</feature>
<keyword evidence="3 9" id="KW-0812">Transmembrane</keyword>
<dbReference type="GO" id="GO:0007165">
    <property type="term" value="P:signal transduction"/>
    <property type="evidence" value="ECO:0007669"/>
    <property type="project" value="UniProtKB-KW"/>
</dbReference>
<feature type="transmembrane region" description="Helical" evidence="9">
    <location>
        <begin position="171"/>
        <end position="195"/>
    </location>
</feature>
<feature type="transmembrane region" description="Helical" evidence="9">
    <location>
        <begin position="65"/>
        <end position="85"/>
    </location>
</feature>